<organism evidence="2 3">
    <name type="scientific">Cymbomonas tetramitiformis</name>
    <dbReference type="NCBI Taxonomy" id="36881"/>
    <lineage>
        <taxon>Eukaryota</taxon>
        <taxon>Viridiplantae</taxon>
        <taxon>Chlorophyta</taxon>
        <taxon>Pyramimonadophyceae</taxon>
        <taxon>Pyramimonadales</taxon>
        <taxon>Pyramimonadaceae</taxon>
        <taxon>Cymbomonas</taxon>
    </lineage>
</organism>
<dbReference type="AlphaFoldDB" id="A0AAE0FXC7"/>
<dbReference type="Proteomes" id="UP001190700">
    <property type="component" value="Unassembled WGS sequence"/>
</dbReference>
<comment type="caution">
    <text evidence="2">The sequence shown here is derived from an EMBL/GenBank/DDBJ whole genome shotgun (WGS) entry which is preliminary data.</text>
</comment>
<reference evidence="2 3" key="1">
    <citation type="journal article" date="2015" name="Genome Biol. Evol.">
        <title>Comparative Genomics of a Bacterivorous Green Alga Reveals Evolutionary Causalities and Consequences of Phago-Mixotrophic Mode of Nutrition.</title>
        <authorList>
            <person name="Burns J.A."/>
            <person name="Paasch A."/>
            <person name="Narechania A."/>
            <person name="Kim E."/>
        </authorList>
    </citation>
    <scope>NUCLEOTIDE SEQUENCE [LARGE SCALE GENOMIC DNA]</scope>
    <source>
        <strain evidence="2 3">PLY_AMNH</strain>
    </source>
</reference>
<protein>
    <recommendedName>
        <fullName evidence="4">PH domain-containing protein</fullName>
    </recommendedName>
</protein>
<evidence type="ECO:0000313" key="2">
    <source>
        <dbReference type="EMBL" id="KAK3267493.1"/>
    </source>
</evidence>
<keyword evidence="3" id="KW-1185">Reference proteome</keyword>
<proteinExistence type="predicted"/>
<dbReference type="EMBL" id="LGRX02012375">
    <property type="protein sequence ID" value="KAK3267493.1"/>
    <property type="molecule type" value="Genomic_DNA"/>
</dbReference>
<gene>
    <name evidence="2" type="ORF">CYMTET_23953</name>
</gene>
<dbReference type="PANTHER" id="PTHR45523:SF1">
    <property type="entry name" value="TETRATRICOPEPTIDE REPEAT (TPR)-CONTAINING PROTEIN"/>
    <property type="match status" value="1"/>
</dbReference>
<sequence length="760" mass="82202">DRHADTVIDAEILPVLLTLHRRSLDRLAEFAQPREPLDTGSLQTHVRAELRKKSREMEAQLAQSQRRGSVLMNVKLDAPLVRVHPPPGATHQLVLNLGIFFLSSHAEGGEGGEEAEARDSYALQGSNISVGFYDSALGWDALQAALHTTGHYAPEEDVFYDAVRDDQEDGAVSHQPLPVLTPSNLEVCFEVGPMRHPTHPRHLARLKIPMIDVTVSPERMKCLQQAIDALTTSTIDRKVRRLLRDSQPPWAEAVYSGRLKLLRSNRMGRLVARRRWAALQGSDLFLLQNRQAATWKESLRVGVGQHIVPVPESDIGVPHVFAVTKEAHRNGAQLVQAMKFGRSTWLLQAPDEGAYARWFGYLIETNRMLNPSLKAPVQVTGQEEAGALAVSGPGDEEEGPCTALQLSVELSQVRVAVHGRAHTNGGARADNEVPLVEVVATETELGLTQSDHSLLVKFAMAALQVNDELSGALNLKLGMLVSTGSGLGEAEKSLVIQYTHWPVDAPSYDNVDAELGLELNTLHFYCNRRTLVALMAIPQDMFGSSAPAPEGGSEATDVVEAGMAVPTDEARVLLRLKVAMSGVALRLSYEDGDSLGLVSINNLSSEVQSFANRLRLTASLGGVQIVNDTVDAQNANRWICQKSNRNAGSGTSQSLLMLHYESFDRAAETYPGHDCAVQVQAAELSIVYLSCFVNLVTAYISELSAALPVAESHAAGETGKALPPLPSKDAVPPREGGDVTAGGWVALPRSAPSATSWTCT</sequence>
<dbReference type="SUPFAM" id="SSF50729">
    <property type="entry name" value="PH domain-like"/>
    <property type="match status" value="1"/>
</dbReference>
<name>A0AAE0FXC7_9CHLO</name>
<feature type="region of interest" description="Disordered" evidence="1">
    <location>
        <begin position="717"/>
        <end position="737"/>
    </location>
</feature>
<evidence type="ECO:0000256" key="1">
    <source>
        <dbReference type="SAM" id="MobiDB-lite"/>
    </source>
</evidence>
<feature type="non-terminal residue" evidence="2">
    <location>
        <position position="1"/>
    </location>
</feature>
<evidence type="ECO:0000313" key="3">
    <source>
        <dbReference type="Proteomes" id="UP001190700"/>
    </source>
</evidence>
<dbReference type="PANTHER" id="PTHR45523">
    <property type="entry name" value="TETRATRICOPEPTIDE REPEAT (TPR)-CONTAINING PROTEIN-RELATED"/>
    <property type="match status" value="1"/>
</dbReference>
<evidence type="ECO:0008006" key="4">
    <source>
        <dbReference type="Google" id="ProtNLM"/>
    </source>
</evidence>
<accession>A0AAE0FXC7</accession>